<keyword evidence="1" id="KW-1133">Transmembrane helix</keyword>
<keyword evidence="1" id="KW-0472">Membrane</keyword>
<feature type="transmembrane region" description="Helical" evidence="1">
    <location>
        <begin position="72"/>
        <end position="91"/>
    </location>
</feature>
<protein>
    <recommendedName>
        <fullName evidence="4">Protein rolling stone</fullName>
    </recommendedName>
</protein>
<dbReference type="PANTHER" id="PTHR12242">
    <property type="entry name" value="OS02G0130600 PROTEIN-RELATED"/>
    <property type="match status" value="1"/>
</dbReference>
<dbReference type="GO" id="GO:0016020">
    <property type="term" value="C:membrane"/>
    <property type="evidence" value="ECO:0007669"/>
    <property type="project" value="TreeGrafter"/>
</dbReference>
<evidence type="ECO:0000313" key="3">
    <source>
        <dbReference type="Proteomes" id="UP000091820"/>
    </source>
</evidence>
<evidence type="ECO:0008006" key="4">
    <source>
        <dbReference type="Google" id="ProtNLM"/>
    </source>
</evidence>
<reference evidence="2" key="2">
    <citation type="submission" date="2020-05" db="UniProtKB">
        <authorList>
            <consortium name="EnsemblMetazoa"/>
        </authorList>
    </citation>
    <scope>IDENTIFICATION</scope>
    <source>
        <strain evidence="2">IAEA</strain>
    </source>
</reference>
<proteinExistence type="predicted"/>
<name>A0A1A9W871_9MUSC</name>
<feature type="transmembrane region" description="Helical" evidence="1">
    <location>
        <begin position="143"/>
        <end position="162"/>
    </location>
</feature>
<feature type="transmembrane region" description="Helical" evidence="1">
    <location>
        <begin position="169"/>
        <end position="191"/>
    </location>
</feature>
<evidence type="ECO:0000313" key="2">
    <source>
        <dbReference type="EnsemblMetazoa" id="GBRI009779-PA"/>
    </source>
</evidence>
<keyword evidence="1" id="KW-0812">Transmembrane</keyword>
<keyword evidence="3" id="KW-1185">Reference proteome</keyword>
<feature type="transmembrane region" description="Helical" evidence="1">
    <location>
        <begin position="98"/>
        <end position="131"/>
    </location>
</feature>
<evidence type="ECO:0000256" key="1">
    <source>
        <dbReference type="SAM" id="Phobius"/>
    </source>
</evidence>
<accession>A0A1A9W871</accession>
<dbReference type="STRING" id="37001.A0A1A9W871"/>
<dbReference type="PANTHER" id="PTHR12242:SF46">
    <property type="entry name" value="IP08657P-RELATED"/>
    <property type="match status" value="1"/>
</dbReference>
<dbReference type="AlphaFoldDB" id="A0A1A9W871"/>
<dbReference type="Proteomes" id="UP000091820">
    <property type="component" value="Unassembled WGS sequence"/>
</dbReference>
<dbReference type="Pfam" id="PF21534">
    <property type="entry name" value="Rost"/>
    <property type="match status" value="2"/>
</dbReference>
<organism evidence="2 3">
    <name type="scientific">Glossina brevipalpis</name>
    <dbReference type="NCBI Taxonomy" id="37001"/>
    <lineage>
        <taxon>Eukaryota</taxon>
        <taxon>Metazoa</taxon>
        <taxon>Ecdysozoa</taxon>
        <taxon>Arthropoda</taxon>
        <taxon>Hexapoda</taxon>
        <taxon>Insecta</taxon>
        <taxon>Pterygota</taxon>
        <taxon>Neoptera</taxon>
        <taxon>Endopterygota</taxon>
        <taxon>Diptera</taxon>
        <taxon>Brachycera</taxon>
        <taxon>Muscomorpha</taxon>
        <taxon>Hippoboscoidea</taxon>
        <taxon>Glossinidae</taxon>
        <taxon>Glossina</taxon>
    </lineage>
</organism>
<sequence length="300" mass="34606">MPFGTCYLRKRENSGKAEQYKTNHRKMQLQLNYFVQSTKKEFRRKKCGFDHTPSNDFVKSQWQNHSKSLVYLIYRWILVTFFTAALLVSMVEAANNSVLLLLFIYFTTWSVIQCLLTNLLAAILVTIWHLQPEYAANVDSLNAANILTHILNCICMFTDLLIVAHPLRLLHVFLPITYGLIYVFFSIVYQFNGGHNSKGKPYIYYLIDWRQPINSALYATALLMFSCCIYLILFVIYKLRILAYRQLNNSNLFLPAVQQSNTPIVSTFNNAVQHSPSSISMVLCQTNLTFNSTSESINKS</sequence>
<feature type="transmembrane region" description="Helical" evidence="1">
    <location>
        <begin position="216"/>
        <end position="237"/>
    </location>
</feature>
<reference evidence="3" key="1">
    <citation type="submission" date="2014-03" db="EMBL/GenBank/DDBJ databases">
        <authorList>
            <person name="Aksoy S."/>
            <person name="Warren W."/>
            <person name="Wilson R.K."/>
        </authorList>
    </citation>
    <scope>NUCLEOTIDE SEQUENCE [LARGE SCALE GENOMIC DNA]</scope>
    <source>
        <strain evidence="3">IAEA</strain>
    </source>
</reference>
<dbReference type="VEuPathDB" id="VectorBase:GBRI009779"/>
<dbReference type="EnsemblMetazoa" id="GBRI009779-RA">
    <property type="protein sequence ID" value="GBRI009779-PA"/>
    <property type="gene ID" value="GBRI009779"/>
</dbReference>
<dbReference type="InterPro" id="IPR049352">
    <property type="entry name" value="Rost"/>
</dbReference>